<evidence type="ECO:0000256" key="2">
    <source>
        <dbReference type="ARBA" id="ARBA00022694"/>
    </source>
</evidence>
<dbReference type="InterPro" id="IPR020103">
    <property type="entry name" value="PsdUridine_synth_cat_dom_sf"/>
</dbReference>
<feature type="repeat" description="ANK" evidence="4">
    <location>
        <begin position="115"/>
        <end position="143"/>
    </location>
</feature>
<dbReference type="PROSITE" id="PS01268">
    <property type="entry name" value="UPF0024"/>
    <property type="match status" value="1"/>
</dbReference>
<dbReference type="InterPro" id="IPR042214">
    <property type="entry name" value="TruD_catalytic"/>
</dbReference>
<dbReference type="Pfam" id="PF01142">
    <property type="entry name" value="TruD"/>
    <property type="match status" value="1"/>
</dbReference>
<dbReference type="PROSITE" id="PS50984">
    <property type="entry name" value="TRUD"/>
    <property type="match status" value="1"/>
</dbReference>
<dbReference type="InterPro" id="IPR020119">
    <property type="entry name" value="PsdUridine_synth_TruD_CS"/>
</dbReference>
<dbReference type="Proteomes" id="UP001642484">
    <property type="component" value="Unassembled WGS sequence"/>
</dbReference>
<dbReference type="SMART" id="SM00248">
    <property type="entry name" value="ANK"/>
    <property type="match status" value="7"/>
</dbReference>
<dbReference type="Pfam" id="PF12796">
    <property type="entry name" value="Ank_2"/>
    <property type="match status" value="3"/>
</dbReference>
<protein>
    <recommendedName>
        <fullName evidence="5">TRUD domain-containing protein</fullName>
    </recommendedName>
</protein>
<dbReference type="PROSITE" id="PS50088">
    <property type="entry name" value="ANK_REPEAT"/>
    <property type="match status" value="5"/>
</dbReference>
<feature type="repeat" description="ANK" evidence="4">
    <location>
        <begin position="361"/>
        <end position="393"/>
    </location>
</feature>
<evidence type="ECO:0000313" key="6">
    <source>
        <dbReference type="EMBL" id="CAK9081532.1"/>
    </source>
</evidence>
<feature type="domain" description="TRUD" evidence="5">
    <location>
        <begin position="622"/>
        <end position="810"/>
    </location>
</feature>
<evidence type="ECO:0000313" key="7">
    <source>
        <dbReference type="Proteomes" id="UP001642484"/>
    </source>
</evidence>
<dbReference type="SUPFAM" id="SSF48403">
    <property type="entry name" value="Ankyrin repeat"/>
    <property type="match status" value="1"/>
</dbReference>
<dbReference type="Gene3D" id="1.25.40.20">
    <property type="entry name" value="Ankyrin repeat-containing domain"/>
    <property type="match status" value="2"/>
</dbReference>
<organism evidence="6 7">
    <name type="scientific">Durusdinium trenchii</name>
    <dbReference type="NCBI Taxonomy" id="1381693"/>
    <lineage>
        <taxon>Eukaryota</taxon>
        <taxon>Sar</taxon>
        <taxon>Alveolata</taxon>
        <taxon>Dinophyceae</taxon>
        <taxon>Suessiales</taxon>
        <taxon>Symbiodiniaceae</taxon>
        <taxon>Durusdinium</taxon>
    </lineage>
</organism>
<evidence type="ECO:0000256" key="3">
    <source>
        <dbReference type="ARBA" id="ARBA00023235"/>
    </source>
</evidence>
<evidence type="ECO:0000256" key="1">
    <source>
        <dbReference type="ARBA" id="ARBA00007953"/>
    </source>
</evidence>
<evidence type="ECO:0000259" key="5">
    <source>
        <dbReference type="PROSITE" id="PS50984"/>
    </source>
</evidence>
<keyword evidence="4" id="KW-0040">ANK repeat</keyword>
<accession>A0ABP0Q0R9</accession>
<evidence type="ECO:0000256" key="4">
    <source>
        <dbReference type="PROSITE-ProRule" id="PRU00023"/>
    </source>
</evidence>
<name>A0ABP0Q0R9_9DINO</name>
<keyword evidence="2" id="KW-0819">tRNA processing</keyword>
<feature type="repeat" description="ANK" evidence="4">
    <location>
        <begin position="77"/>
        <end position="109"/>
    </location>
</feature>
<dbReference type="PANTHER" id="PTHR13326">
    <property type="entry name" value="TRNA PSEUDOURIDINE SYNTHASE D"/>
    <property type="match status" value="1"/>
</dbReference>
<dbReference type="PRINTS" id="PR01415">
    <property type="entry name" value="ANKYRIN"/>
</dbReference>
<dbReference type="InterPro" id="IPR001656">
    <property type="entry name" value="PsdUridine_synth_TruD"/>
</dbReference>
<dbReference type="InterPro" id="IPR011760">
    <property type="entry name" value="PsdUridine_synth_TruD_insert"/>
</dbReference>
<feature type="repeat" description="ANK" evidence="4">
    <location>
        <begin position="319"/>
        <end position="351"/>
    </location>
</feature>
<dbReference type="InterPro" id="IPR036770">
    <property type="entry name" value="Ankyrin_rpt-contain_sf"/>
</dbReference>
<dbReference type="SUPFAM" id="SSF55120">
    <property type="entry name" value="Pseudouridine synthase"/>
    <property type="match status" value="1"/>
</dbReference>
<sequence>MYCYVLFSWWFETASWKYLSVAFLEGVEDEGGYSYDASDGWGRSPLHEAVELGHLKVVEAILSWNGSAQLVSAPDELGWTPLHWAALKGSREIAKSLIEAKASVNARENEFHCEPLQWAARRGHVELLRLLLSAGANASYQDLENRTAADWAQLTGQQLAFGFLLGIHPTSLDETQEEAYNMSRLHAAVAKNNLTEIRRLLESNESEKLLEDLDAWGRTPLIASLQFPCRHGSAAAELLLEVISNNSETTPWSTKTGMTRRSLGPDQDGRDPLHWAALAGYHELVQICLKLIENREPDRWGDLLLDTKVAEVDSSAVFSQETALHLAAKAGHQDVVTKLLLRGAPLDAEDRLLRRSDIVKSGGQPLHYAILLGHTEISNALLKAGADGMEKDMDGFSPLSFASAESDEDAKLAEEARLAARGTRCGGRHTAAWDIPRCIPRAGMDWSLWPYAGIRAYVDGQLCGFSASLKQSLFDFQVHEIDPDGHELHLLDDEGRPEAPNEGIWYLHFRLYKEGMDTLEALSRVGKALGRPPRHFRFAGHKDRCAVTVQQVSCSSLRPQELRHAMQQEEWDSRLQLSHLQIKRRPLHLGDLSGNRFQVVLRHVDQEASLVEAHLHKLEEHGFLNYFGTQRFGTQVIRGYHVGSALLSHDFPRAVRLILGDVRALPERSEAPECPELRWDEAAQEAQQRVLVAWHRGPHEVAEAAKEALDLMPRRYHLERGDTAELAAAAAHAVCEISAKFAVQRGPLPVLCPPPRRGRLGGAKRCDAGRARRAHAAHGGVRRKSGWVLGGGLALAWFHHPLPAWAPWAL</sequence>
<dbReference type="PROSITE" id="PS50297">
    <property type="entry name" value="ANK_REP_REGION"/>
    <property type="match status" value="5"/>
</dbReference>
<comment type="similarity">
    <text evidence="1">Belongs to the pseudouridine synthase TruD family.</text>
</comment>
<dbReference type="Gene3D" id="3.30.2350.20">
    <property type="entry name" value="TruD, catalytic domain"/>
    <property type="match status" value="1"/>
</dbReference>
<dbReference type="EMBL" id="CAXAMN010023851">
    <property type="protein sequence ID" value="CAK9081532.1"/>
    <property type="molecule type" value="Genomic_DNA"/>
</dbReference>
<reference evidence="6 7" key="1">
    <citation type="submission" date="2024-02" db="EMBL/GenBank/DDBJ databases">
        <authorList>
            <person name="Chen Y."/>
            <person name="Shah S."/>
            <person name="Dougan E. K."/>
            <person name="Thang M."/>
            <person name="Chan C."/>
        </authorList>
    </citation>
    <scope>NUCLEOTIDE SEQUENCE [LARGE SCALE GENOMIC DNA]</scope>
</reference>
<keyword evidence="7" id="KW-1185">Reference proteome</keyword>
<gene>
    <name evidence="6" type="ORF">CCMP2556_LOCUS39886</name>
</gene>
<keyword evidence="3" id="KW-0413">Isomerase</keyword>
<dbReference type="PANTHER" id="PTHR13326:SF21">
    <property type="entry name" value="PSEUDOURIDYLATE SYNTHASE PUS7L"/>
    <property type="match status" value="1"/>
</dbReference>
<dbReference type="InterPro" id="IPR002110">
    <property type="entry name" value="Ankyrin_rpt"/>
</dbReference>
<dbReference type="Pfam" id="PF00023">
    <property type="entry name" value="Ank"/>
    <property type="match status" value="1"/>
</dbReference>
<proteinExistence type="inferred from homology"/>
<feature type="repeat" description="ANK" evidence="4">
    <location>
        <begin position="41"/>
        <end position="73"/>
    </location>
</feature>
<comment type="caution">
    <text evidence="6">The sequence shown here is derived from an EMBL/GenBank/DDBJ whole genome shotgun (WGS) entry which is preliminary data.</text>
</comment>